<evidence type="ECO:0000256" key="3">
    <source>
        <dbReference type="ARBA" id="ARBA00022989"/>
    </source>
</evidence>
<evidence type="ECO:0000256" key="4">
    <source>
        <dbReference type="ARBA" id="ARBA00023136"/>
    </source>
</evidence>
<dbReference type="Proteomes" id="UP000545493">
    <property type="component" value="Unassembled WGS sequence"/>
</dbReference>
<dbReference type="AlphaFoldDB" id="A0A7X5UUH2"/>
<feature type="transmembrane region" description="Helical" evidence="5">
    <location>
        <begin position="40"/>
        <end position="61"/>
    </location>
</feature>
<accession>A0A7X5UUH2</accession>
<dbReference type="InterPro" id="IPR036259">
    <property type="entry name" value="MFS_trans_sf"/>
</dbReference>
<dbReference type="RefSeq" id="WP_167176686.1">
    <property type="nucleotide sequence ID" value="NZ_JAAOYM010000002.1"/>
</dbReference>
<dbReference type="GO" id="GO:0005886">
    <property type="term" value="C:plasma membrane"/>
    <property type="evidence" value="ECO:0007669"/>
    <property type="project" value="UniProtKB-SubCell"/>
</dbReference>
<evidence type="ECO:0000256" key="5">
    <source>
        <dbReference type="SAM" id="Phobius"/>
    </source>
</evidence>
<dbReference type="PANTHER" id="PTHR42718">
    <property type="entry name" value="MAJOR FACILITATOR SUPERFAMILY MULTIDRUG TRANSPORTER MFSC"/>
    <property type="match status" value="1"/>
</dbReference>
<dbReference type="InterPro" id="IPR011701">
    <property type="entry name" value="MFS"/>
</dbReference>
<dbReference type="GO" id="GO:0022857">
    <property type="term" value="F:transmembrane transporter activity"/>
    <property type="evidence" value="ECO:0007669"/>
    <property type="project" value="InterPro"/>
</dbReference>
<organism evidence="7 8">
    <name type="scientific">Saccharomonospora amisosensis</name>
    <dbReference type="NCBI Taxonomy" id="1128677"/>
    <lineage>
        <taxon>Bacteria</taxon>
        <taxon>Bacillati</taxon>
        <taxon>Actinomycetota</taxon>
        <taxon>Actinomycetes</taxon>
        <taxon>Pseudonocardiales</taxon>
        <taxon>Pseudonocardiaceae</taxon>
        <taxon>Saccharomonospora</taxon>
    </lineage>
</organism>
<feature type="transmembrane region" description="Helical" evidence="5">
    <location>
        <begin position="363"/>
        <end position="386"/>
    </location>
</feature>
<dbReference type="SUPFAM" id="SSF103473">
    <property type="entry name" value="MFS general substrate transporter"/>
    <property type="match status" value="1"/>
</dbReference>
<reference evidence="7 8" key="1">
    <citation type="submission" date="2020-03" db="EMBL/GenBank/DDBJ databases">
        <title>Sequencing the genomes of 1000 actinobacteria strains.</title>
        <authorList>
            <person name="Klenk H.-P."/>
        </authorList>
    </citation>
    <scope>NUCLEOTIDE SEQUENCE [LARGE SCALE GENOMIC DNA]</scope>
    <source>
        <strain evidence="7 8">DSM 45685</strain>
    </source>
</reference>
<feature type="transmembrane region" description="Helical" evidence="5">
    <location>
        <begin position="73"/>
        <end position="93"/>
    </location>
</feature>
<keyword evidence="8" id="KW-1185">Reference proteome</keyword>
<feature type="transmembrane region" description="Helical" evidence="5">
    <location>
        <begin position="194"/>
        <end position="213"/>
    </location>
</feature>
<dbReference type="Pfam" id="PF07690">
    <property type="entry name" value="MFS_1"/>
    <property type="match status" value="1"/>
</dbReference>
<evidence type="ECO:0000313" key="7">
    <source>
        <dbReference type="EMBL" id="NIJ14492.1"/>
    </source>
</evidence>
<feature type="transmembrane region" description="Helical" evidence="5">
    <location>
        <begin position="329"/>
        <end position="351"/>
    </location>
</feature>
<keyword evidence="4 5" id="KW-0472">Membrane</keyword>
<feature type="transmembrane region" description="Helical" evidence="5">
    <location>
        <begin position="167"/>
        <end position="188"/>
    </location>
</feature>
<gene>
    <name evidence="7" type="ORF">FHU38_004893</name>
</gene>
<dbReference type="InterPro" id="IPR020846">
    <property type="entry name" value="MFS_dom"/>
</dbReference>
<evidence type="ECO:0000259" key="6">
    <source>
        <dbReference type="PROSITE" id="PS50850"/>
    </source>
</evidence>
<dbReference type="EMBL" id="JAAOYM010000002">
    <property type="protein sequence ID" value="NIJ14492.1"/>
    <property type="molecule type" value="Genomic_DNA"/>
</dbReference>
<feature type="transmembrane region" description="Helical" evidence="5">
    <location>
        <begin position="302"/>
        <end position="323"/>
    </location>
</feature>
<comment type="subcellular location">
    <subcellularLocation>
        <location evidence="1">Cell membrane</location>
        <topology evidence="1">Multi-pass membrane protein</topology>
    </subcellularLocation>
</comment>
<sequence>MSTLWYQSRGRRIVVAVTSPTTSPTSPPTEHGSTLTTAGLLTLLLGAALPLVDFFIVNVALPAIGADLGANTATLELVIAGYGVTYAVLLVPGGRLGDAYGRKRLFKIGLAAFTVTSLGCGLAANIEVLVAARVAQAAAAALLLPQVLSVIQASTYGEHRSRAMGRYGANAGLSMIAGQLLGGVLVAADIAGLGWRPIFLVNVPIGLLGLLATRSVPESRSRDPLRVDLAGTALLGAALLCLLIPLTEGRALGWPAWTPASLAAVPLLLVALAVTQRRAERSGRVPLLPPTVLRVPSMRRGLAVTSVFFTGFGAFMFVCAVTLQEGLGFGPLGAGLALAPLAFGFFAASLASTRLVSRFGQAVAPAGFMIQLAGLLLLLAVVLPGWPGVTVLYLLPATLLCGVGQGLAVTTLFRLVLSGVPADSAGLGSGVLATTQQAALALGVGTLGSLFAEIAVSVGLREAFGLVIGLQAVLTVLVTVLGRALPDPRGGQEEAASDL</sequence>
<keyword evidence="2 5" id="KW-0812">Transmembrane</keyword>
<feature type="transmembrane region" description="Helical" evidence="5">
    <location>
        <begin position="225"/>
        <end position="246"/>
    </location>
</feature>
<feature type="transmembrane region" description="Helical" evidence="5">
    <location>
        <begin position="392"/>
        <end position="417"/>
    </location>
</feature>
<feature type="transmembrane region" description="Helical" evidence="5">
    <location>
        <begin position="105"/>
        <end position="124"/>
    </location>
</feature>
<evidence type="ECO:0000256" key="2">
    <source>
        <dbReference type="ARBA" id="ARBA00022692"/>
    </source>
</evidence>
<protein>
    <submittedName>
        <fullName evidence="7">MFS family permease</fullName>
    </submittedName>
</protein>
<evidence type="ECO:0000313" key="8">
    <source>
        <dbReference type="Proteomes" id="UP000545493"/>
    </source>
</evidence>
<dbReference type="PANTHER" id="PTHR42718:SF39">
    <property type="entry name" value="ACTINORHODIN TRANSPORTER-RELATED"/>
    <property type="match status" value="1"/>
</dbReference>
<keyword evidence="3 5" id="KW-1133">Transmembrane helix</keyword>
<evidence type="ECO:0000256" key="1">
    <source>
        <dbReference type="ARBA" id="ARBA00004651"/>
    </source>
</evidence>
<comment type="caution">
    <text evidence="7">The sequence shown here is derived from an EMBL/GenBank/DDBJ whole genome shotgun (WGS) entry which is preliminary data.</text>
</comment>
<dbReference type="PROSITE" id="PS50850">
    <property type="entry name" value="MFS"/>
    <property type="match status" value="1"/>
</dbReference>
<name>A0A7X5UUH2_9PSEU</name>
<proteinExistence type="predicted"/>
<dbReference type="CDD" id="cd17321">
    <property type="entry name" value="MFS_MMR_MDR_like"/>
    <property type="match status" value="1"/>
</dbReference>
<feature type="transmembrane region" description="Helical" evidence="5">
    <location>
        <begin position="463"/>
        <end position="482"/>
    </location>
</feature>
<feature type="transmembrane region" description="Helical" evidence="5">
    <location>
        <begin position="252"/>
        <end position="274"/>
    </location>
</feature>
<feature type="domain" description="Major facilitator superfamily (MFS) profile" evidence="6">
    <location>
        <begin position="39"/>
        <end position="486"/>
    </location>
</feature>
<feature type="transmembrane region" description="Helical" evidence="5">
    <location>
        <begin position="438"/>
        <end position="457"/>
    </location>
</feature>
<dbReference type="Gene3D" id="1.20.1720.10">
    <property type="entry name" value="Multidrug resistance protein D"/>
    <property type="match status" value="1"/>
</dbReference>
<dbReference type="Gene3D" id="1.20.1250.20">
    <property type="entry name" value="MFS general substrate transporter like domains"/>
    <property type="match status" value="1"/>
</dbReference>